<feature type="compositionally biased region" description="Low complexity" evidence="14">
    <location>
        <begin position="855"/>
        <end position="876"/>
    </location>
</feature>
<evidence type="ECO:0000256" key="8">
    <source>
        <dbReference type="ARBA" id="ARBA00023034"/>
    </source>
</evidence>
<dbReference type="Proteomes" id="UP001190700">
    <property type="component" value="Unassembled WGS sequence"/>
</dbReference>
<feature type="region of interest" description="Disordered" evidence="14">
    <location>
        <begin position="132"/>
        <end position="165"/>
    </location>
</feature>
<evidence type="ECO:0000256" key="10">
    <source>
        <dbReference type="ARBA" id="ARBA00023157"/>
    </source>
</evidence>
<evidence type="ECO:0000256" key="3">
    <source>
        <dbReference type="ARBA" id="ARBA00022676"/>
    </source>
</evidence>
<dbReference type="PANTHER" id="PTHR46059:SF1">
    <property type="entry name" value="BETA-GALACTOSIDE ALPHA-2,6-SIALYLTRANSFERASE"/>
    <property type="match status" value="1"/>
</dbReference>
<evidence type="ECO:0000256" key="12">
    <source>
        <dbReference type="ARBA" id="ARBA00034249"/>
    </source>
</evidence>
<feature type="region of interest" description="Disordered" evidence="14">
    <location>
        <begin position="855"/>
        <end position="886"/>
    </location>
</feature>
<dbReference type="PANTHER" id="PTHR46059">
    <property type="entry name" value="BETA-GALACTOSIDE ALPHA-2,6-SIALYLTRANSFERASE"/>
    <property type="match status" value="1"/>
</dbReference>
<feature type="region of interest" description="Disordered" evidence="14">
    <location>
        <begin position="906"/>
        <end position="960"/>
    </location>
</feature>
<evidence type="ECO:0000256" key="14">
    <source>
        <dbReference type="SAM" id="MobiDB-lite"/>
    </source>
</evidence>
<evidence type="ECO:0000256" key="4">
    <source>
        <dbReference type="ARBA" id="ARBA00022679"/>
    </source>
</evidence>
<feature type="compositionally biased region" description="Basic and acidic residues" evidence="14">
    <location>
        <begin position="626"/>
        <end position="655"/>
    </location>
</feature>
<evidence type="ECO:0000313" key="15">
    <source>
        <dbReference type="EMBL" id="KAK3283446.1"/>
    </source>
</evidence>
<evidence type="ECO:0000256" key="1">
    <source>
        <dbReference type="ARBA" id="ARBA00004447"/>
    </source>
</evidence>
<evidence type="ECO:0000256" key="11">
    <source>
        <dbReference type="ARBA" id="ARBA00023180"/>
    </source>
</evidence>
<evidence type="ECO:0000256" key="5">
    <source>
        <dbReference type="ARBA" id="ARBA00022692"/>
    </source>
</evidence>
<feature type="compositionally biased region" description="Basic and acidic residues" evidence="14">
    <location>
        <begin position="921"/>
        <end position="933"/>
    </location>
</feature>
<keyword evidence="10" id="KW-1015">Disulfide bond</keyword>
<protein>
    <recommendedName>
        <fullName evidence="13">beta-galactoside alpha-(2,6)-sialyltransferase</fullName>
        <ecNumber evidence="13">2.4.3.1</ecNumber>
    </recommendedName>
</protein>
<comment type="caution">
    <text evidence="15">The sequence shown here is derived from an EMBL/GenBank/DDBJ whole genome shotgun (WGS) entry which is preliminary data.</text>
</comment>
<reference evidence="15 16" key="1">
    <citation type="journal article" date="2015" name="Genome Biol. Evol.">
        <title>Comparative Genomics of a Bacterivorous Green Alga Reveals Evolutionary Causalities and Consequences of Phago-Mixotrophic Mode of Nutrition.</title>
        <authorList>
            <person name="Burns J.A."/>
            <person name="Paasch A."/>
            <person name="Narechania A."/>
            <person name="Kim E."/>
        </authorList>
    </citation>
    <scope>NUCLEOTIDE SEQUENCE [LARGE SCALE GENOMIC DNA]</scope>
    <source>
        <strain evidence="15 16">PLY_AMNH</strain>
    </source>
</reference>
<name>A0AAE0GU32_9CHLO</name>
<dbReference type="InterPro" id="IPR038578">
    <property type="entry name" value="GT29-like_sf"/>
</dbReference>
<dbReference type="GO" id="GO:0003835">
    <property type="term" value="F:beta-galactoside alpha-2,6-sialyltransferase activity"/>
    <property type="evidence" value="ECO:0007669"/>
    <property type="project" value="UniProtKB-EC"/>
</dbReference>
<keyword evidence="9" id="KW-0472">Membrane</keyword>
<keyword evidence="4" id="KW-0808">Transferase</keyword>
<feature type="region of interest" description="Disordered" evidence="14">
    <location>
        <begin position="621"/>
        <end position="658"/>
    </location>
</feature>
<dbReference type="GO" id="GO:0032580">
    <property type="term" value="C:Golgi cisterna membrane"/>
    <property type="evidence" value="ECO:0007669"/>
    <property type="project" value="UniProtKB-SubCell"/>
</dbReference>
<feature type="compositionally biased region" description="Polar residues" evidence="14">
    <location>
        <begin position="71"/>
        <end position="81"/>
    </location>
</feature>
<feature type="compositionally biased region" description="Polar residues" evidence="14">
    <location>
        <begin position="97"/>
        <end position="107"/>
    </location>
</feature>
<organism evidence="15 16">
    <name type="scientific">Cymbomonas tetramitiformis</name>
    <dbReference type="NCBI Taxonomy" id="36881"/>
    <lineage>
        <taxon>Eukaryota</taxon>
        <taxon>Viridiplantae</taxon>
        <taxon>Chlorophyta</taxon>
        <taxon>Pyramimonadophyceae</taxon>
        <taxon>Pyramimonadales</taxon>
        <taxon>Pyramimonadaceae</taxon>
        <taxon>Cymbomonas</taxon>
    </lineage>
</organism>
<comment type="similarity">
    <text evidence="2">Belongs to the glycosyltransferase 29 family.</text>
</comment>
<comment type="subcellular location">
    <subcellularLocation>
        <location evidence="1">Golgi apparatus</location>
        <location evidence="1">Golgi stack membrane</location>
        <topology evidence="1">Single-pass type II membrane protein</topology>
    </subcellularLocation>
</comment>
<evidence type="ECO:0000256" key="9">
    <source>
        <dbReference type="ARBA" id="ARBA00023136"/>
    </source>
</evidence>
<keyword evidence="11" id="KW-0325">Glycoprotein</keyword>
<evidence type="ECO:0000256" key="7">
    <source>
        <dbReference type="ARBA" id="ARBA00022989"/>
    </source>
</evidence>
<evidence type="ECO:0000256" key="2">
    <source>
        <dbReference type="ARBA" id="ARBA00006003"/>
    </source>
</evidence>
<keyword evidence="7" id="KW-1133">Transmembrane helix</keyword>
<keyword evidence="5" id="KW-0812">Transmembrane</keyword>
<gene>
    <name evidence="15" type="ORF">CYMTET_8852</name>
</gene>
<feature type="region of interest" description="Disordered" evidence="14">
    <location>
        <begin position="1"/>
        <end position="115"/>
    </location>
</feature>
<keyword evidence="6" id="KW-0735">Signal-anchor</keyword>
<dbReference type="EMBL" id="LGRX02002777">
    <property type="protein sequence ID" value="KAK3283446.1"/>
    <property type="molecule type" value="Genomic_DNA"/>
</dbReference>
<proteinExistence type="inferred from homology"/>
<evidence type="ECO:0000256" key="13">
    <source>
        <dbReference type="ARBA" id="ARBA00034329"/>
    </source>
</evidence>
<feature type="compositionally biased region" description="Polar residues" evidence="14">
    <location>
        <begin position="940"/>
        <end position="949"/>
    </location>
</feature>
<dbReference type="EC" id="2.4.3.1" evidence="13"/>
<dbReference type="AlphaFoldDB" id="A0AAE0GU32"/>
<keyword evidence="3" id="KW-0328">Glycosyltransferase</keyword>
<feature type="compositionally biased region" description="Acidic residues" evidence="14">
    <location>
        <begin position="39"/>
        <end position="49"/>
    </location>
</feature>
<sequence>MDDSKILNLKPPQDQHDSEDMASEESDDQSHVLSNISQDTEDMASEESDDQAHVLSNMSQDAESPLAKLTEQVQYTPNSHVDQAPEEPHEATAAAKTSGSKPQTSGTVAHRGPVSNKAPAVGALQAGANIVGGKSLRTGSSKTVQPPSPALVRAGPARRNGTGTATRSGVMQSLANETSHCAVVFSGPDCAEEFPQSEYPRCGERVWPGTWWTLSAANYMHSGFSLPAGFSRGMLPSTSPLQKEYPFSSCALVASSADLLKGEYGAEIDEHEVVMRINGAPTVGLEHHVGNKTTLRYSNGDFFGWRESDDEVHIGKWNGKSDELARLLRKRIHPINPHFLRFTRNAYLAGKGHLPTQGFRAMLLLIHLCRQVDIYGFQGGGGHYYDHVESLTSKHRRKFGWGGALPKWVTSAPVPSQRVGQQRCVHEIRKKRNTVIAAFYKWENTCVGNEELGNLLLNICTNKWQLLGGEEYDSTHFFGTLATRHQGNFLRAVIKVTPPFLSLLSYTNSCLNNLENKRIHILTLFSTQNYPEIFNLVEKENQTTLDLSRSNQFTLRILEASKGQVSDSCLLQLGEALLAYDLYTQTLEETADELARKHFRPENSAASLGLSALNLSTIPEEQEIQQEERETEREIDNDSESEREHESESDFKLDQNEDEGEVNFTAEGLQSHEESGDFDFGTISEATKFVEASKDVYENESDEEAEDLANENFLASVKIHRMTTKKTGEFTAREIEQARKQIRTHLLRHHLDIAVLSVTGKKYRNQLKPFIHVKVASQTEAASLVKLAVLDIDDVGYSITPKSHRCSAFICKDCVGRAALNHCSRNCPAKFRKQAMSKKDRTTYSAAAENIKTSAARASGAAKPAAPASASGNSAPQKKTHNDYRYGGHPRGCTCSACRITGITGKKKRTAEPSSSSPARKQHEGQSRRREIAEAASEQPIAQANQFEQLPTADETMGHD</sequence>
<keyword evidence="8" id="KW-0333">Golgi apparatus</keyword>
<comment type="catalytic activity">
    <reaction evidence="12">
        <text>a beta-D-galactoside + CMP-N-acetyl-beta-neuraminate = an N-acetyl-alpha-neuraminyl-(2-&gt;6)-beta-D-galactosyl derivative + CMP + H(+)</text>
        <dbReference type="Rhea" id="RHEA:52104"/>
        <dbReference type="ChEBI" id="CHEBI:15378"/>
        <dbReference type="ChEBI" id="CHEBI:28034"/>
        <dbReference type="ChEBI" id="CHEBI:57812"/>
        <dbReference type="ChEBI" id="CHEBI:60377"/>
        <dbReference type="ChEBI" id="CHEBI:136398"/>
        <dbReference type="EC" id="2.4.3.1"/>
    </reaction>
</comment>
<dbReference type="Gene3D" id="3.90.1480.20">
    <property type="entry name" value="Glycosyl transferase family 29"/>
    <property type="match status" value="1"/>
</dbReference>
<dbReference type="Pfam" id="PF00777">
    <property type="entry name" value="Glyco_transf_29"/>
    <property type="match status" value="2"/>
</dbReference>
<dbReference type="InterPro" id="IPR001675">
    <property type="entry name" value="Glyco_trans_29"/>
</dbReference>
<keyword evidence="16" id="KW-1185">Reference proteome</keyword>
<accession>A0AAE0GU32</accession>
<evidence type="ECO:0000256" key="6">
    <source>
        <dbReference type="ARBA" id="ARBA00022968"/>
    </source>
</evidence>
<evidence type="ECO:0000313" key="16">
    <source>
        <dbReference type="Proteomes" id="UP001190700"/>
    </source>
</evidence>